<reference evidence="10" key="1">
    <citation type="journal article" date="2019" name="PLoS Negl. Trop. Dis.">
        <title>Revisiting the worldwide diversity of Leptospira species in the environment.</title>
        <authorList>
            <person name="Vincent A.T."/>
            <person name="Schiettekatte O."/>
            <person name="Bourhy P."/>
            <person name="Veyrier F.J."/>
            <person name="Picardeau M."/>
        </authorList>
    </citation>
    <scope>NUCLEOTIDE SEQUENCE [LARGE SCALE GENOMIC DNA]</scope>
    <source>
        <strain evidence="10">SSW15</strain>
    </source>
</reference>
<feature type="transmembrane region" description="Helical" evidence="8">
    <location>
        <begin position="216"/>
        <end position="234"/>
    </location>
</feature>
<evidence type="ECO:0000259" key="9">
    <source>
        <dbReference type="PROSITE" id="PS50850"/>
    </source>
</evidence>
<comment type="similarity">
    <text evidence="3">Belongs to the major facilitator superfamily. TCR/Tet family.</text>
</comment>
<keyword evidence="7 8" id="KW-0472">Membrane</keyword>
<feature type="domain" description="Major facilitator superfamily (MFS) profile" evidence="9">
    <location>
        <begin position="8"/>
        <end position="404"/>
    </location>
</feature>
<dbReference type="SUPFAM" id="SSF103473">
    <property type="entry name" value="MFS general substrate transporter"/>
    <property type="match status" value="1"/>
</dbReference>
<dbReference type="Gene3D" id="1.20.1250.20">
    <property type="entry name" value="MFS general substrate transporter like domains"/>
    <property type="match status" value="1"/>
</dbReference>
<feature type="transmembrane region" description="Helical" evidence="8">
    <location>
        <begin position="104"/>
        <end position="125"/>
    </location>
</feature>
<name>A0A4R9GHB7_9LEPT</name>
<evidence type="ECO:0000256" key="8">
    <source>
        <dbReference type="SAM" id="Phobius"/>
    </source>
</evidence>
<evidence type="ECO:0000256" key="2">
    <source>
        <dbReference type="ARBA" id="ARBA00004141"/>
    </source>
</evidence>
<dbReference type="InterPro" id="IPR011701">
    <property type="entry name" value="MFS"/>
</dbReference>
<feature type="transmembrane region" description="Helical" evidence="8">
    <location>
        <begin position="46"/>
        <end position="67"/>
    </location>
</feature>
<dbReference type="OrthoDB" id="9793283at2"/>
<gene>
    <name evidence="10" type="ORF">EHO60_07520</name>
</gene>
<dbReference type="GO" id="GO:0022857">
    <property type="term" value="F:transmembrane transporter activity"/>
    <property type="evidence" value="ECO:0007669"/>
    <property type="project" value="InterPro"/>
</dbReference>
<dbReference type="InterPro" id="IPR005829">
    <property type="entry name" value="Sugar_transporter_CS"/>
</dbReference>
<protein>
    <submittedName>
        <fullName evidence="10">MFS transporter</fullName>
    </submittedName>
</protein>
<feature type="transmembrane region" description="Helical" evidence="8">
    <location>
        <begin position="254"/>
        <end position="273"/>
    </location>
</feature>
<dbReference type="InterPro" id="IPR001958">
    <property type="entry name" value="Tet-R_TetA/multi-R_MdtG-like"/>
</dbReference>
<dbReference type="PANTHER" id="PTHR23504:SF15">
    <property type="entry name" value="MAJOR FACILITATOR SUPERFAMILY (MFS) PROFILE DOMAIN-CONTAINING PROTEIN"/>
    <property type="match status" value="1"/>
</dbReference>
<dbReference type="EMBL" id="RQET01000004">
    <property type="protein sequence ID" value="TGK12110.1"/>
    <property type="molecule type" value="Genomic_DNA"/>
</dbReference>
<dbReference type="Pfam" id="PF07690">
    <property type="entry name" value="MFS_1"/>
    <property type="match status" value="1"/>
</dbReference>
<comment type="subcellular location">
    <subcellularLocation>
        <location evidence="2">Membrane</location>
        <topology evidence="2">Multi-pass membrane protein</topology>
    </subcellularLocation>
</comment>
<evidence type="ECO:0000256" key="3">
    <source>
        <dbReference type="ARBA" id="ARBA00007520"/>
    </source>
</evidence>
<feature type="transmembrane region" description="Helical" evidence="8">
    <location>
        <begin position="165"/>
        <end position="185"/>
    </location>
</feature>
<feature type="transmembrane region" description="Helical" evidence="8">
    <location>
        <begin position="285"/>
        <end position="303"/>
    </location>
</feature>
<evidence type="ECO:0000256" key="4">
    <source>
        <dbReference type="ARBA" id="ARBA00022448"/>
    </source>
</evidence>
<dbReference type="PRINTS" id="PR01035">
    <property type="entry name" value="TCRTETA"/>
</dbReference>
<feature type="transmembrane region" description="Helical" evidence="8">
    <location>
        <begin position="79"/>
        <end position="98"/>
    </location>
</feature>
<comment type="caution">
    <text evidence="10">The sequence shown here is derived from an EMBL/GenBank/DDBJ whole genome shotgun (WGS) entry which is preliminary data.</text>
</comment>
<feature type="transmembrane region" description="Helical" evidence="8">
    <location>
        <begin position="137"/>
        <end position="159"/>
    </location>
</feature>
<evidence type="ECO:0000313" key="10">
    <source>
        <dbReference type="EMBL" id="TGK12110.1"/>
    </source>
</evidence>
<keyword evidence="5 8" id="KW-0812">Transmembrane</keyword>
<dbReference type="PROSITE" id="PS00216">
    <property type="entry name" value="SUGAR_TRANSPORT_1"/>
    <property type="match status" value="1"/>
</dbReference>
<dbReference type="Proteomes" id="UP000298458">
    <property type="component" value="Unassembled WGS sequence"/>
</dbReference>
<dbReference type="InterPro" id="IPR036259">
    <property type="entry name" value="MFS_trans_sf"/>
</dbReference>
<feature type="transmembrane region" description="Helical" evidence="8">
    <location>
        <begin position="380"/>
        <end position="400"/>
    </location>
</feature>
<sequence>MTVAPKNALRFVLITLLIDFTGFGIIVPVIPQLIEQLIGGDLSEASVYGGWLTFAYAFTQFIFAPILGGLSDRFGRRPVLLSSLFGLGVDYVFLAFAPDIWWLFLGRIVSGLTGASYSAAGAYIADISPPEKRSQNFGLIGAAFGVGFIVGPVIGGIFSQFGPRAPFMVAAGLSFTNWIYGYLVLPESLVESNRRKFEWKRANPVGSLVQLNRLPGANAGLLLAVSLLFIANHSCESTWTYYTMQKFAWDAEQVGYSLGVVGITIAFVQGFLLRIVIPKFGQKNTTYLGISAVIVVSILFALASEGWMMYVLLVPFSIAFLATPAIQGYVSNHVPANEQGELQGLMGSIMGITSIIGPVLMTNLFSYFTRPGASPYFPGAPFITSSLLALFSGIICIVCFREETKRTATKEEISGGNPAES</sequence>
<keyword evidence="6 8" id="KW-1133">Transmembrane helix</keyword>
<feature type="transmembrane region" description="Helical" evidence="8">
    <location>
        <begin position="342"/>
        <end position="368"/>
    </location>
</feature>
<keyword evidence="4" id="KW-0813">Transport</keyword>
<comment type="function">
    <text evidence="1">Resistance to tetracycline by an active tetracycline efflux. This is an energy-dependent process that decreases the accumulation of the antibiotic in whole cells. This protein functions as a metal-tetracycline/H(+) antiporter.</text>
</comment>
<evidence type="ECO:0000313" key="11">
    <source>
        <dbReference type="Proteomes" id="UP000298458"/>
    </source>
</evidence>
<dbReference type="InterPro" id="IPR020846">
    <property type="entry name" value="MFS_dom"/>
</dbReference>
<feature type="transmembrane region" description="Helical" evidence="8">
    <location>
        <begin position="309"/>
        <end position="330"/>
    </location>
</feature>
<dbReference type="PROSITE" id="PS50850">
    <property type="entry name" value="MFS"/>
    <property type="match status" value="1"/>
</dbReference>
<evidence type="ECO:0000256" key="1">
    <source>
        <dbReference type="ARBA" id="ARBA00003279"/>
    </source>
</evidence>
<dbReference type="GO" id="GO:0016020">
    <property type="term" value="C:membrane"/>
    <property type="evidence" value="ECO:0007669"/>
    <property type="project" value="UniProtKB-SubCell"/>
</dbReference>
<evidence type="ECO:0000256" key="6">
    <source>
        <dbReference type="ARBA" id="ARBA00022989"/>
    </source>
</evidence>
<organism evidence="10 11">
    <name type="scientific">Leptospira fletcheri</name>
    <dbReference type="NCBI Taxonomy" id="2484981"/>
    <lineage>
        <taxon>Bacteria</taxon>
        <taxon>Pseudomonadati</taxon>
        <taxon>Spirochaetota</taxon>
        <taxon>Spirochaetia</taxon>
        <taxon>Leptospirales</taxon>
        <taxon>Leptospiraceae</taxon>
        <taxon>Leptospira</taxon>
    </lineage>
</organism>
<accession>A0A4R9GHB7</accession>
<evidence type="ECO:0000256" key="5">
    <source>
        <dbReference type="ARBA" id="ARBA00022692"/>
    </source>
</evidence>
<evidence type="ECO:0000256" key="7">
    <source>
        <dbReference type="ARBA" id="ARBA00023136"/>
    </source>
</evidence>
<dbReference type="CDD" id="cd17388">
    <property type="entry name" value="MFS_TetA"/>
    <property type="match status" value="1"/>
</dbReference>
<feature type="transmembrane region" description="Helical" evidence="8">
    <location>
        <begin position="12"/>
        <end position="34"/>
    </location>
</feature>
<dbReference type="RefSeq" id="WP_135767513.1">
    <property type="nucleotide sequence ID" value="NZ_RQET01000004.1"/>
</dbReference>
<keyword evidence="11" id="KW-1185">Reference proteome</keyword>
<dbReference type="PANTHER" id="PTHR23504">
    <property type="entry name" value="MAJOR FACILITATOR SUPERFAMILY DOMAIN-CONTAINING PROTEIN 10"/>
    <property type="match status" value="1"/>
</dbReference>
<dbReference type="AlphaFoldDB" id="A0A4R9GHB7"/>
<proteinExistence type="inferred from homology"/>